<accession>A0A2T2PCJ2</accession>
<dbReference type="InterPro" id="IPR011856">
    <property type="entry name" value="tRNA_endonuc-like_dom_sf"/>
</dbReference>
<evidence type="ECO:0000256" key="6">
    <source>
        <dbReference type="ARBA" id="ARBA00034031"/>
    </source>
</evidence>
<dbReference type="PANTHER" id="PTHR21227:SF0">
    <property type="entry name" value="TRNA-SPLICING ENDONUCLEASE SUBUNIT SEN2"/>
    <property type="match status" value="1"/>
</dbReference>
<evidence type="ECO:0000256" key="8">
    <source>
        <dbReference type="SAM" id="MobiDB-lite"/>
    </source>
</evidence>
<proteinExistence type="inferred from homology"/>
<evidence type="ECO:0000259" key="9">
    <source>
        <dbReference type="Pfam" id="PF01974"/>
    </source>
</evidence>
<evidence type="ECO:0000313" key="11">
    <source>
        <dbReference type="Proteomes" id="UP000240883"/>
    </source>
</evidence>
<evidence type="ECO:0000256" key="4">
    <source>
        <dbReference type="ARBA" id="ARBA00023239"/>
    </source>
</evidence>
<dbReference type="InterPro" id="IPR006676">
    <property type="entry name" value="tRNA_splic"/>
</dbReference>
<gene>
    <name evidence="10" type="ORF">BS50DRAFT_462306</name>
</gene>
<dbReference type="GO" id="GO:0000213">
    <property type="term" value="F:tRNA-intron lyase activity"/>
    <property type="evidence" value="ECO:0007669"/>
    <property type="project" value="UniProtKB-EC"/>
</dbReference>
<dbReference type="InterPro" id="IPR036167">
    <property type="entry name" value="tRNA_intron_Endo_cat-like_sf"/>
</dbReference>
<evidence type="ECO:0000256" key="1">
    <source>
        <dbReference type="ARBA" id="ARBA00008078"/>
    </source>
</evidence>
<feature type="compositionally biased region" description="Basic and acidic residues" evidence="8">
    <location>
        <begin position="158"/>
        <end position="169"/>
    </location>
</feature>
<feature type="active site" evidence="7">
    <location>
        <position position="360"/>
    </location>
</feature>
<dbReference type="EC" id="4.6.1.16" evidence="2"/>
<dbReference type="InterPro" id="IPR006677">
    <property type="entry name" value="tRNA_intron_Endonuc_cat-like"/>
</dbReference>
<feature type="domain" description="tRNA intron endonuclease catalytic" evidence="9">
    <location>
        <begin position="322"/>
        <end position="417"/>
    </location>
</feature>
<dbReference type="SUPFAM" id="SSF53032">
    <property type="entry name" value="tRNA-intron endonuclease catalytic domain-like"/>
    <property type="match status" value="1"/>
</dbReference>
<comment type="similarity">
    <text evidence="1">Belongs to the tRNA-intron endonuclease family.</text>
</comment>
<feature type="compositionally biased region" description="Polar residues" evidence="8">
    <location>
        <begin position="1"/>
        <end position="11"/>
    </location>
</feature>
<evidence type="ECO:0000256" key="3">
    <source>
        <dbReference type="ARBA" id="ARBA00022694"/>
    </source>
</evidence>
<feature type="region of interest" description="Disordered" evidence="8">
    <location>
        <begin position="1"/>
        <end position="32"/>
    </location>
</feature>
<feature type="non-terminal residue" evidence="10">
    <location>
        <position position="1"/>
    </location>
</feature>
<evidence type="ECO:0000256" key="5">
    <source>
        <dbReference type="ARBA" id="ARBA00032432"/>
    </source>
</evidence>
<dbReference type="GO" id="GO:0000379">
    <property type="term" value="P:tRNA-type intron splice site recognition and cleavage"/>
    <property type="evidence" value="ECO:0007669"/>
    <property type="project" value="TreeGrafter"/>
</dbReference>
<feature type="compositionally biased region" description="Basic and acidic residues" evidence="8">
    <location>
        <begin position="12"/>
        <end position="21"/>
    </location>
</feature>
<feature type="non-terminal residue" evidence="10">
    <location>
        <position position="458"/>
    </location>
</feature>
<dbReference type="EMBL" id="KZ678128">
    <property type="protein sequence ID" value="PSN75381.1"/>
    <property type="molecule type" value="Genomic_DNA"/>
</dbReference>
<dbReference type="STRING" id="1448308.A0A2T2PCJ2"/>
<dbReference type="GO" id="GO:0003676">
    <property type="term" value="F:nucleic acid binding"/>
    <property type="evidence" value="ECO:0007669"/>
    <property type="project" value="InterPro"/>
</dbReference>
<dbReference type="Pfam" id="PF01974">
    <property type="entry name" value="tRNA_int_endo"/>
    <property type="match status" value="1"/>
</dbReference>
<dbReference type="CDD" id="cd22363">
    <property type="entry name" value="tRNA-intron_lyase_C"/>
    <property type="match status" value="1"/>
</dbReference>
<evidence type="ECO:0000256" key="2">
    <source>
        <dbReference type="ARBA" id="ARBA00012573"/>
    </source>
</evidence>
<keyword evidence="11" id="KW-1185">Reference proteome</keyword>
<dbReference type="Gene3D" id="3.40.1350.10">
    <property type="match status" value="1"/>
</dbReference>
<dbReference type="FunFam" id="3.40.1350.10:FF:000007">
    <property type="entry name" value="tRNA-splicing endonuclease subunit Sen2"/>
    <property type="match status" value="1"/>
</dbReference>
<dbReference type="InterPro" id="IPR016589">
    <property type="entry name" value="tRNA_splic_SEN2"/>
</dbReference>
<feature type="region of interest" description="Disordered" evidence="8">
    <location>
        <begin position="111"/>
        <end position="145"/>
    </location>
</feature>
<keyword evidence="3" id="KW-0819">tRNA processing</keyword>
<dbReference type="GO" id="GO:0000214">
    <property type="term" value="C:tRNA-intron endonuclease complex"/>
    <property type="evidence" value="ECO:0007669"/>
    <property type="project" value="InterPro"/>
</dbReference>
<feature type="compositionally biased region" description="Basic and acidic residues" evidence="8">
    <location>
        <begin position="136"/>
        <end position="145"/>
    </location>
</feature>
<evidence type="ECO:0000313" key="10">
    <source>
        <dbReference type="EMBL" id="PSN75381.1"/>
    </source>
</evidence>
<comment type="catalytic activity">
    <reaction evidence="6">
        <text>pretRNA = a 3'-half-tRNA molecule with a 5'-OH end + a 5'-half-tRNA molecule with a 2',3'-cyclic phosphate end + an intron with a 2',3'-cyclic phosphate and a 5'-hydroxyl terminus.</text>
        <dbReference type="EC" id="4.6.1.16"/>
    </reaction>
</comment>
<organism evidence="10 11">
    <name type="scientific">Corynespora cassiicola Philippines</name>
    <dbReference type="NCBI Taxonomy" id="1448308"/>
    <lineage>
        <taxon>Eukaryota</taxon>
        <taxon>Fungi</taxon>
        <taxon>Dikarya</taxon>
        <taxon>Ascomycota</taxon>
        <taxon>Pezizomycotina</taxon>
        <taxon>Dothideomycetes</taxon>
        <taxon>Pleosporomycetidae</taxon>
        <taxon>Pleosporales</taxon>
        <taxon>Corynesporascaceae</taxon>
        <taxon>Corynespora</taxon>
    </lineage>
</organism>
<evidence type="ECO:0000256" key="7">
    <source>
        <dbReference type="PIRSR" id="PIRSR011789-1"/>
    </source>
</evidence>
<feature type="active site" evidence="7">
    <location>
        <position position="409"/>
    </location>
</feature>
<protein>
    <recommendedName>
        <fullName evidence="2">tRNA-intron lyase</fullName>
        <ecNumber evidence="2">4.6.1.16</ecNumber>
    </recommendedName>
    <alternativeName>
        <fullName evidence="5">tRNA-intron endonuclease Sen2</fullName>
    </alternativeName>
</protein>
<feature type="region of interest" description="Disordered" evidence="8">
    <location>
        <begin position="158"/>
        <end position="207"/>
    </location>
</feature>
<dbReference type="Proteomes" id="UP000240883">
    <property type="component" value="Unassembled WGS sequence"/>
</dbReference>
<reference evidence="10 11" key="1">
    <citation type="journal article" date="2018" name="Front. Microbiol.">
        <title>Genome-Wide Analysis of Corynespora cassiicola Leaf Fall Disease Putative Effectors.</title>
        <authorList>
            <person name="Lopez D."/>
            <person name="Ribeiro S."/>
            <person name="Label P."/>
            <person name="Fumanal B."/>
            <person name="Venisse J.S."/>
            <person name="Kohler A."/>
            <person name="de Oliveira R.R."/>
            <person name="Labutti K."/>
            <person name="Lipzen A."/>
            <person name="Lail K."/>
            <person name="Bauer D."/>
            <person name="Ohm R.A."/>
            <person name="Barry K.W."/>
            <person name="Spatafora J."/>
            <person name="Grigoriev I.V."/>
            <person name="Martin F.M."/>
            <person name="Pujade-Renaud V."/>
        </authorList>
    </citation>
    <scope>NUCLEOTIDE SEQUENCE [LARGE SCALE GENOMIC DNA]</scope>
    <source>
        <strain evidence="10 11">Philippines</strain>
    </source>
</reference>
<dbReference type="OrthoDB" id="10249562at2759"/>
<dbReference type="PANTHER" id="PTHR21227">
    <property type="entry name" value="TRNA-SPLICING ENDONUCLEASE SUBUNIT SEN2"/>
    <property type="match status" value="1"/>
</dbReference>
<feature type="compositionally biased region" description="Basic and acidic residues" evidence="8">
    <location>
        <begin position="114"/>
        <end position="123"/>
    </location>
</feature>
<name>A0A2T2PCJ2_CORCC</name>
<dbReference type="GO" id="GO:0005737">
    <property type="term" value="C:cytoplasm"/>
    <property type="evidence" value="ECO:0007669"/>
    <property type="project" value="TreeGrafter"/>
</dbReference>
<dbReference type="PIRSF" id="PIRSF011789">
    <property type="entry name" value="tRNA_splic_SEN2"/>
    <property type="match status" value="1"/>
</dbReference>
<keyword evidence="4" id="KW-0456">Lyase</keyword>
<sequence>QQPVKDSTVSNSEKKSNDPAKKPRPKRPNYHQIHSKSLPLDVHPFPAFIPHNPISIVRVAITLLSQTIWRPKSHPVIHKAYFSPETQSIHVTDPKSIRALWEQGFWGKGSLSRSEPRWLDQEKRKRGLEAAATAEENTRNRREERRQFKLERAMADYEAKEQQRREEGRIPQAVLEESLENGDLTESPKGTLYSSNTPDREVGKDPNSTAVAAEGLAEEILALGAESGIHEQPEEIQDQEHLQLTFEEAFFLSYGLGVLEVYQDDAVLPPSYLFRLYATSTIFPLPENAHKHLHNLYHIKELGSSDSLDTSEALSVAPDNGFMLKYAVFHHFRSLGWVVRPGIKFAVDYLLYHRGPAFSHAEFAVIMIPSYSHSYWSETPERAQEKEKKESRDWWWLHRLNRVHTQVHKTLMLCYVEVPPPWDNDHRGNQFNVNIGAVIKQYKIREVILRRWSPSRNR</sequence>
<dbReference type="AlphaFoldDB" id="A0A2T2PCJ2"/>
<dbReference type="NCBIfam" id="TIGR00324">
    <property type="entry name" value="endA"/>
    <property type="match status" value="1"/>
</dbReference>
<feature type="active site" evidence="7">
    <location>
        <position position="352"/>
    </location>
</feature>